<feature type="transmembrane region" description="Helical" evidence="6">
    <location>
        <begin position="102"/>
        <end position="124"/>
    </location>
</feature>
<evidence type="ECO:0000313" key="9">
    <source>
        <dbReference type="Proteomes" id="UP000017747"/>
    </source>
</evidence>
<keyword evidence="9" id="KW-1185">Reference proteome</keyword>
<name>V7I7E2_9CLOT</name>
<dbReference type="PANTHER" id="PTHR35007">
    <property type="entry name" value="INTEGRAL MEMBRANE PROTEIN-RELATED"/>
    <property type="match status" value="1"/>
</dbReference>
<gene>
    <name evidence="8" type="ORF">T472_0202980</name>
</gene>
<dbReference type="AlphaFoldDB" id="V7I7E2"/>
<keyword evidence="3 6" id="KW-0812">Transmembrane</keyword>
<evidence type="ECO:0000259" key="7">
    <source>
        <dbReference type="Pfam" id="PF00482"/>
    </source>
</evidence>
<protein>
    <submittedName>
        <fullName evidence="8">Type II secretion system protein</fullName>
    </submittedName>
</protein>
<dbReference type="PANTHER" id="PTHR35007:SF2">
    <property type="entry name" value="PILUS ASSEMBLE PROTEIN"/>
    <property type="match status" value="1"/>
</dbReference>
<evidence type="ECO:0000256" key="3">
    <source>
        <dbReference type="ARBA" id="ARBA00022692"/>
    </source>
</evidence>
<dbReference type="Pfam" id="PF00482">
    <property type="entry name" value="T2SSF"/>
    <property type="match status" value="1"/>
</dbReference>
<keyword evidence="4 6" id="KW-1133">Transmembrane helix</keyword>
<feature type="transmembrane region" description="Helical" evidence="6">
    <location>
        <begin position="274"/>
        <end position="296"/>
    </location>
</feature>
<reference evidence="8 9" key="1">
    <citation type="journal article" date="2014" name="Genome Announc.">
        <title>Genome Sequence of Youngiibacter fragilis, the Type Strain of the Genus Youngiibacter.</title>
        <authorList>
            <person name="Wawrik C.B."/>
            <person name="Callaghan A.V."/>
            <person name="Stamps B.W."/>
            <person name="Wawrik B."/>
        </authorList>
    </citation>
    <scope>NUCLEOTIDE SEQUENCE [LARGE SCALE GENOMIC DNA]</scope>
    <source>
        <strain evidence="8 9">232.1</strain>
    </source>
</reference>
<dbReference type="PATRIC" id="fig|994573.3.peg.557"/>
<dbReference type="eggNOG" id="COG2064">
    <property type="taxonomic scope" value="Bacteria"/>
</dbReference>
<comment type="caution">
    <text evidence="8">The sequence shown here is derived from an EMBL/GenBank/DDBJ whole genome shotgun (WGS) entry which is preliminary data.</text>
</comment>
<evidence type="ECO:0000256" key="1">
    <source>
        <dbReference type="ARBA" id="ARBA00004651"/>
    </source>
</evidence>
<feature type="domain" description="Type II secretion system protein GspF" evidence="7">
    <location>
        <begin position="166"/>
        <end position="291"/>
    </location>
</feature>
<evidence type="ECO:0000256" key="2">
    <source>
        <dbReference type="ARBA" id="ARBA00022475"/>
    </source>
</evidence>
<evidence type="ECO:0000256" key="5">
    <source>
        <dbReference type="ARBA" id="ARBA00023136"/>
    </source>
</evidence>
<keyword evidence="2" id="KW-1003">Cell membrane</keyword>
<dbReference type="Proteomes" id="UP000017747">
    <property type="component" value="Unassembled WGS sequence"/>
</dbReference>
<feature type="transmembrane region" description="Helical" evidence="6">
    <location>
        <begin position="130"/>
        <end position="147"/>
    </location>
</feature>
<proteinExistence type="predicted"/>
<comment type="subcellular location">
    <subcellularLocation>
        <location evidence="1">Cell membrane</location>
        <topology evidence="1">Multi-pass membrane protein</topology>
    </subcellularLocation>
</comment>
<accession>V7I7E2</accession>
<dbReference type="GO" id="GO:0005886">
    <property type="term" value="C:plasma membrane"/>
    <property type="evidence" value="ECO:0007669"/>
    <property type="project" value="UniProtKB-SubCell"/>
</dbReference>
<sequence length="305" mass="33915">MEILVYSMVFITTAYLFLILYFIIFRKNQNVYERLNGIKTMSPTTDEDEDEMKQPFADRVLKPAYQRVTQAIGNAAPAEIKKKYEDLIISSGSPSTVTFSSILAIQILLGLVLGGVFFLLMSSAGSTNRLLPFFAGLIGFVFPYVSLNTKATTRMDKIQKSLPDMLDLLYVSVEAGLAFDMAMKKAAEKMHGPLSDEIIKAMGDIGKGKEREESLRGMVVRTKVDDLAQFVSAVIQAEQLGSNIANVLRVQSNSMRQVRRQRAQEKAAKIPVKMLFPMIFFILPSLFVVILGPAFINIMNTLGGM</sequence>
<evidence type="ECO:0000256" key="6">
    <source>
        <dbReference type="SAM" id="Phobius"/>
    </source>
</evidence>
<keyword evidence="5 6" id="KW-0472">Membrane</keyword>
<feature type="transmembrane region" description="Helical" evidence="6">
    <location>
        <begin position="6"/>
        <end position="25"/>
    </location>
</feature>
<evidence type="ECO:0000256" key="4">
    <source>
        <dbReference type="ARBA" id="ARBA00022989"/>
    </source>
</evidence>
<dbReference type="STRING" id="994573.T472_0202980"/>
<dbReference type="EMBL" id="AXUN02000043">
    <property type="protein sequence ID" value="ETA82090.1"/>
    <property type="molecule type" value="Genomic_DNA"/>
</dbReference>
<dbReference type="InterPro" id="IPR018076">
    <property type="entry name" value="T2SS_GspF_dom"/>
</dbReference>
<evidence type="ECO:0000313" key="8">
    <source>
        <dbReference type="EMBL" id="ETA82090.1"/>
    </source>
</evidence>
<organism evidence="8 9">
    <name type="scientific">Youngiibacter fragilis 232.1</name>
    <dbReference type="NCBI Taxonomy" id="994573"/>
    <lineage>
        <taxon>Bacteria</taxon>
        <taxon>Bacillati</taxon>
        <taxon>Bacillota</taxon>
        <taxon>Clostridia</taxon>
        <taxon>Eubacteriales</taxon>
        <taxon>Clostridiaceae</taxon>
        <taxon>Youngiibacter</taxon>
    </lineage>
</organism>